<protein>
    <submittedName>
        <fullName evidence="1">10773_t:CDS:1</fullName>
    </submittedName>
</protein>
<sequence length="244" mass="28863">FEKLAELQKFLTDRNIFTTPWGKKGLENIRNLEPYKFSKNEIANYPIGRYPCSVIINGRWFTILEISQYYRTKKGRSTVSDEKIQELVNQLYGIEKERDENGYYSHEPLYIGFDSHGRSWEEVDAIVKKMRQPDYHQKSRGLMPDATPTDRAKYEIQQNILRYKRENDISNQDLKKMLAIKTKRRLECLLFAHIENFSLDELFSYAEKLSIPLQIINEEEIPVAITKKNISLVRKSNGRPRKHL</sequence>
<dbReference type="Proteomes" id="UP000789366">
    <property type="component" value="Unassembled WGS sequence"/>
</dbReference>
<name>A0ACA9QY39_9GLOM</name>
<gene>
    <name evidence="1" type="ORF">SPELUC_LOCUS15672</name>
</gene>
<evidence type="ECO:0000313" key="1">
    <source>
        <dbReference type="EMBL" id="CAG8769307.1"/>
    </source>
</evidence>
<accession>A0ACA9QY39</accession>
<feature type="non-terminal residue" evidence="1">
    <location>
        <position position="1"/>
    </location>
</feature>
<keyword evidence="2" id="KW-1185">Reference proteome</keyword>
<organism evidence="1 2">
    <name type="scientific">Cetraspora pellucida</name>
    <dbReference type="NCBI Taxonomy" id="1433469"/>
    <lineage>
        <taxon>Eukaryota</taxon>
        <taxon>Fungi</taxon>
        <taxon>Fungi incertae sedis</taxon>
        <taxon>Mucoromycota</taxon>
        <taxon>Glomeromycotina</taxon>
        <taxon>Glomeromycetes</taxon>
        <taxon>Diversisporales</taxon>
        <taxon>Gigasporaceae</taxon>
        <taxon>Cetraspora</taxon>
    </lineage>
</organism>
<reference evidence="1" key="1">
    <citation type="submission" date="2021-06" db="EMBL/GenBank/DDBJ databases">
        <authorList>
            <person name="Kallberg Y."/>
            <person name="Tangrot J."/>
            <person name="Rosling A."/>
        </authorList>
    </citation>
    <scope>NUCLEOTIDE SEQUENCE</scope>
    <source>
        <strain evidence="1">28 12/20/2015</strain>
    </source>
</reference>
<comment type="caution">
    <text evidence="1">The sequence shown here is derived from an EMBL/GenBank/DDBJ whole genome shotgun (WGS) entry which is preliminary data.</text>
</comment>
<evidence type="ECO:0000313" key="2">
    <source>
        <dbReference type="Proteomes" id="UP000789366"/>
    </source>
</evidence>
<dbReference type="EMBL" id="CAJVPW010053028">
    <property type="protein sequence ID" value="CAG8769307.1"/>
    <property type="molecule type" value="Genomic_DNA"/>
</dbReference>
<proteinExistence type="predicted"/>